<dbReference type="Proteomes" id="UP000606172">
    <property type="component" value="Unassembled WGS sequence"/>
</dbReference>
<dbReference type="GO" id="GO:0004499">
    <property type="term" value="F:N,N-dimethylaniline monooxygenase activity"/>
    <property type="evidence" value="ECO:0007669"/>
    <property type="project" value="InterPro"/>
</dbReference>
<dbReference type="Gene3D" id="3.50.50.60">
    <property type="entry name" value="FAD/NAD(P)-binding domain"/>
    <property type="match status" value="1"/>
</dbReference>
<evidence type="ECO:0000256" key="3">
    <source>
        <dbReference type="ARBA" id="ARBA00022827"/>
    </source>
</evidence>
<dbReference type="SUPFAM" id="SSF51905">
    <property type="entry name" value="FAD/NAD(P)-binding domain"/>
    <property type="match status" value="1"/>
</dbReference>
<dbReference type="Pfam" id="PF00743">
    <property type="entry name" value="FMO-like"/>
    <property type="match status" value="1"/>
</dbReference>
<proteinExistence type="inferred from homology"/>
<keyword evidence="4" id="KW-0560">Oxidoreductase</keyword>
<comment type="similarity">
    <text evidence="1">Belongs to the FAD-binding monooxygenase family.</text>
</comment>
<keyword evidence="3" id="KW-0274">FAD</keyword>
<evidence type="ECO:0000256" key="2">
    <source>
        <dbReference type="ARBA" id="ARBA00022630"/>
    </source>
</evidence>
<evidence type="ECO:0000313" key="5">
    <source>
        <dbReference type="EMBL" id="GII94880.1"/>
    </source>
</evidence>
<dbReference type="InterPro" id="IPR020946">
    <property type="entry name" value="Flavin_mOase-like"/>
</dbReference>
<dbReference type="PANTHER" id="PTHR43539:SF78">
    <property type="entry name" value="FLAVIN-CONTAINING MONOOXYGENASE"/>
    <property type="match status" value="1"/>
</dbReference>
<evidence type="ECO:0000256" key="1">
    <source>
        <dbReference type="ARBA" id="ARBA00010139"/>
    </source>
</evidence>
<gene>
    <name evidence="5" type="ORF">Ssi02_51110</name>
</gene>
<sequence>MPESYPRYPSHELVLEYLRSYTDHFELRTHTRFAANVTRIEPEWTITLDGGETRRYAGVVPATGHDRILRRAVLPGDPKVETIHSSAYRDPAQLAGRRVPVVRGGQSAADVLTDSAMYATSTLHSTRCGF</sequence>
<dbReference type="EMBL" id="BOOW01000031">
    <property type="protein sequence ID" value="GII94880.1"/>
    <property type="molecule type" value="Genomic_DNA"/>
</dbReference>
<dbReference type="GO" id="GO:0050660">
    <property type="term" value="F:flavin adenine dinucleotide binding"/>
    <property type="evidence" value="ECO:0007669"/>
    <property type="project" value="InterPro"/>
</dbReference>
<evidence type="ECO:0000313" key="6">
    <source>
        <dbReference type="Proteomes" id="UP000606172"/>
    </source>
</evidence>
<keyword evidence="2" id="KW-0285">Flavoprotein</keyword>
<evidence type="ECO:0000256" key="4">
    <source>
        <dbReference type="ARBA" id="ARBA00023002"/>
    </source>
</evidence>
<organism evidence="5 6">
    <name type="scientific">Sinosporangium siamense</name>
    <dbReference type="NCBI Taxonomy" id="1367973"/>
    <lineage>
        <taxon>Bacteria</taxon>
        <taxon>Bacillati</taxon>
        <taxon>Actinomycetota</taxon>
        <taxon>Actinomycetes</taxon>
        <taxon>Streptosporangiales</taxon>
        <taxon>Streptosporangiaceae</taxon>
        <taxon>Sinosporangium</taxon>
    </lineage>
</organism>
<accession>A0A919RL74</accession>
<dbReference type="GO" id="GO:0050661">
    <property type="term" value="F:NADP binding"/>
    <property type="evidence" value="ECO:0007669"/>
    <property type="project" value="InterPro"/>
</dbReference>
<dbReference type="PANTHER" id="PTHR43539">
    <property type="entry name" value="FLAVIN-BINDING MONOOXYGENASE-LIKE PROTEIN (AFU_ORTHOLOGUE AFUA_4G09220)"/>
    <property type="match status" value="1"/>
</dbReference>
<dbReference type="AlphaFoldDB" id="A0A919RL74"/>
<dbReference type="InterPro" id="IPR036188">
    <property type="entry name" value="FAD/NAD-bd_sf"/>
</dbReference>
<comment type="caution">
    <text evidence="5">The sequence shown here is derived from an EMBL/GenBank/DDBJ whole genome shotgun (WGS) entry which is preliminary data.</text>
</comment>
<protein>
    <submittedName>
        <fullName evidence="5">Uncharacterized protein</fullName>
    </submittedName>
</protein>
<keyword evidence="6" id="KW-1185">Reference proteome</keyword>
<name>A0A919RL74_9ACTN</name>
<dbReference type="InterPro" id="IPR050982">
    <property type="entry name" value="Auxin_biosynth/cation_transpt"/>
</dbReference>
<reference evidence="5" key="1">
    <citation type="submission" date="2021-01" db="EMBL/GenBank/DDBJ databases">
        <title>Whole genome shotgun sequence of Sinosporangium siamense NBRC 109515.</title>
        <authorList>
            <person name="Komaki H."/>
            <person name="Tamura T."/>
        </authorList>
    </citation>
    <scope>NUCLEOTIDE SEQUENCE</scope>
    <source>
        <strain evidence="5">NBRC 109515</strain>
    </source>
</reference>